<dbReference type="InterPro" id="IPR036206">
    <property type="entry name" value="ThiamineP_synth_sf"/>
</dbReference>
<dbReference type="InterPro" id="IPR013785">
    <property type="entry name" value="Aldolase_TIM"/>
</dbReference>
<dbReference type="InterPro" id="IPR022998">
    <property type="entry name" value="ThiamineP_synth_TenI"/>
</dbReference>
<proteinExistence type="predicted"/>
<name>A0ABX1EZS5_9PROT</name>
<protein>
    <submittedName>
        <fullName evidence="2">Thiamine phosphate synthase</fullName>
    </submittedName>
</protein>
<dbReference type="Pfam" id="PF02581">
    <property type="entry name" value="TMP-TENI"/>
    <property type="match status" value="1"/>
</dbReference>
<keyword evidence="3" id="KW-1185">Reference proteome</keyword>
<dbReference type="EMBL" id="JAAVTX010000003">
    <property type="protein sequence ID" value="NKE45553.1"/>
    <property type="molecule type" value="Genomic_DNA"/>
</dbReference>
<feature type="domain" description="Thiamine phosphate synthase/TenI" evidence="1">
    <location>
        <begin position="62"/>
        <end position="199"/>
    </location>
</feature>
<accession>A0ABX1EZS5</accession>
<reference evidence="2 3" key="1">
    <citation type="submission" date="2020-03" db="EMBL/GenBank/DDBJ databases">
        <title>Roseomonas selenitidurans sp. nov. isolated from soil.</title>
        <authorList>
            <person name="Liu H."/>
        </authorList>
    </citation>
    <scope>NUCLEOTIDE SEQUENCE [LARGE SCALE GENOMIC DNA]</scope>
    <source>
        <strain evidence="2 3">JCM 15073</strain>
    </source>
</reference>
<evidence type="ECO:0000313" key="2">
    <source>
        <dbReference type="EMBL" id="NKE45553.1"/>
    </source>
</evidence>
<dbReference type="SUPFAM" id="SSF51391">
    <property type="entry name" value="Thiamin phosphate synthase"/>
    <property type="match status" value="1"/>
</dbReference>
<dbReference type="Gene3D" id="3.20.20.70">
    <property type="entry name" value="Aldolase class I"/>
    <property type="match status" value="1"/>
</dbReference>
<dbReference type="Proteomes" id="UP000765160">
    <property type="component" value="Unassembled WGS sequence"/>
</dbReference>
<evidence type="ECO:0000259" key="1">
    <source>
        <dbReference type="Pfam" id="PF02581"/>
    </source>
</evidence>
<organism evidence="2 3">
    <name type="scientific">Falsiroseomonas frigidaquae</name>
    <dbReference type="NCBI Taxonomy" id="487318"/>
    <lineage>
        <taxon>Bacteria</taxon>
        <taxon>Pseudomonadati</taxon>
        <taxon>Pseudomonadota</taxon>
        <taxon>Alphaproteobacteria</taxon>
        <taxon>Acetobacterales</taxon>
        <taxon>Roseomonadaceae</taxon>
        <taxon>Falsiroseomonas</taxon>
    </lineage>
</organism>
<comment type="caution">
    <text evidence="2">The sequence shown here is derived from an EMBL/GenBank/DDBJ whole genome shotgun (WGS) entry which is preliminary data.</text>
</comment>
<evidence type="ECO:0000313" key="3">
    <source>
        <dbReference type="Proteomes" id="UP000765160"/>
    </source>
</evidence>
<dbReference type="RefSeq" id="WP_168049982.1">
    <property type="nucleotide sequence ID" value="NZ_JAATJR010000003.1"/>
</dbReference>
<gene>
    <name evidence="2" type="ORF">HB662_12260</name>
</gene>
<sequence>MGRTLEGWSHVLKPRDGRLHGPIPRLWLVSDPVRLPDPCAAAALLPRGAGVLARGLRPPVLARLRRVVRRRGLLLLLGGDPTAALRLRCGLHLPDRAAPPGLTAFLAARRRGTPWAWLSLAVHGRPAVARARRLGADLGFVSPAFATASHPGAPALGPLRWGALAARLGQPAVALGGVAAATAGRLPRGRLAGLAAIGALRR</sequence>